<feature type="compositionally biased region" description="Low complexity" evidence="6">
    <location>
        <begin position="1540"/>
        <end position="1558"/>
    </location>
</feature>
<evidence type="ECO:0000256" key="6">
    <source>
        <dbReference type="SAM" id="MobiDB-lite"/>
    </source>
</evidence>
<feature type="compositionally biased region" description="Low complexity" evidence="6">
    <location>
        <begin position="526"/>
        <end position="543"/>
    </location>
</feature>
<dbReference type="MEROPS" id="C42.003"/>
<dbReference type="Pfam" id="PF12591">
    <property type="entry name" value="DUF3762"/>
    <property type="match status" value="1"/>
</dbReference>
<protein>
    <submittedName>
        <fullName evidence="9">349-kDa polyprotein</fullName>
    </submittedName>
</protein>
<dbReference type="InterPro" id="IPR002588">
    <property type="entry name" value="Alphavirus-like_MT_dom"/>
</dbReference>
<keyword evidence="5" id="KW-0067">ATP-binding</keyword>
<dbReference type="Pfam" id="PF12364">
    <property type="entry name" value="DUF3648"/>
    <property type="match status" value="1"/>
</dbReference>
<dbReference type="PROSITE" id="PS51657">
    <property type="entry name" value="PSRV_HELICASE"/>
    <property type="match status" value="1"/>
</dbReference>
<dbReference type="Gene3D" id="3.40.50.300">
    <property type="entry name" value="P-loop containing nucleotide triphosphate hydrolases"/>
    <property type="match status" value="2"/>
</dbReference>
<feature type="region of interest" description="Disordered" evidence="6">
    <location>
        <begin position="3089"/>
        <end position="3132"/>
    </location>
</feature>
<dbReference type="GO" id="GO:0006396">
    <property type="term" value="P:RNA processing"/>
    <property type="evidence" value="ECO:0007669"/>
    <property type="project" value="InterPro"/>
</dbReference>
<dbReference type="PROSITE" id="PS51743">
    <property type="entry name" value="ALPHAVIRUS_MT"/>
    <property type="match status" value="1"/>
</dbReference>
<feature type="compositionally biased region" description="Polar residues" evidence="6">
    <location>
        <begin position="3113"/>
        <end position="3126"/>
    </location>
</feature>
<sequence>MSKLGARFKSSTFAVRSDYIISRIWRVFNTVGVLHFFGTETTTKVVKEFSAPMPIVPLRKSCFPFSVRAAVRAIKAAGRPIDAPRSGCLCGLPVIDTSGVVRPRSVAGIWRYSLCKPPLSAAAKKSIGKAKKDSAFFLSRASSLFSREVPCGTRHRLRRRVMKRVDTTMHESPQDEIKCKGRRHGKNSDLPYMGEAALDDILRWIEGVNPPPSMVAIPVPITFGALPTTAWCSPDDAAVLRCRLDYHAAETSFRNEGKHVRYVYNDVSSAANRPRTVSPRKCAGVFPSGSALGVEVPSVRDRHTAFVRSTHASVFFSDAVRRVRMFRPGRNNFFTSVVSGRRVCYFRPGPNGTVSVLMSDGVNTARLDVVAPAYYAYRKSLGARVHCLWESSDLDDAKVRDGQCYIRHVYDVALYFGRRVDLSVRRTLGMYPTVGALKAYLVREYGRESLKVPMRGTYTFGSVFHCLSTKSFVDLRSIPNHHLVGGASAHVFIGQIRVDVPGGVSKPSRAAVRRRNRRLREDGFLGSTDSSSSGGSRYCSDCSTPRSPPSPSIVGPTLGRIPSINRKFRFPAGTQLSVSIPKRDDDRVYVSVGQDFDELCHAVCTYVKRYNSRKAFYTRFENGDDFAVIRAPPVGSFLPCFVKRGVTLRLGSLCRASRYEHHYDASIERRGLSWVRKSGFRMVEVNTPVERSRTGRFLWLAFRTEFTGLILTNPSGILFKQLPVSGENSPIRLRGASSPRTLISWLKGSGLGIKVGSPSHHLECAARGQRSTWNGGKIWGISVFPSSTVYNARVDERCLNKRVLKLRDTSASSFLRIVFLARLSSYRPSLSDGEFLNKCVTSRFVACIEAVESGLVTVHFRSDVFRASFPFGVYLYTRHAFDIYSGKLLQLDSYGFSEDLKDGYCYIRHIAEVCLSMGKIFFRRDVNLGAFPHVFEVQHRLERLYGKRAVEYGVRGYFSATRLFHCCFTDSPRPFKSLNKYHKMGGEEGALLITDTDRLRAVGSAYEKVKGRLPDSLLVRSVEKDLIEFNQTLVDTQRARPGVAVPFQMSENQQVMLTRAYPEFNINFTHSVHSDHPVAAGSRMLENHLVRKYAGSDYSDVGGCPLFHLRAGHTGVHVCRPVYDIKDAHRRVVRHHQLSKVAFDHTDGSKQVGAVNTNTVCGNVLGECFHASDAIVMVQVYDVPLRELCRAMVNKKASVCYMTVVTPGELLDARESFFIKELDCSVELDAVADRVVYCFNNSAYTHTYSTICEYMRTPCVVVDGFLFTIEMVSLRCSVNYYCITKSRVCPRISEIKRLRYRRCDSDLIRIKIPRYSSKTRSCLPGCYYLYLDAKFVSRVYEYVVNNCVVVNAKTFEWTWNYIKSCKSRVVISGKIIHRDVPIALEYLDGFSAVMLSAGVKGRQNAEAFSRRLAAFSGDTSLFELVRFAISEKCRDLFVGIQEAVERCVKSYLRNSFNMSFVDLSDPLLTISEYSELDVPIDLPGFGCIAEEDEAKLIEDGVKSALLRKAVRDEAQLILERGGTSEIVSCGDEESLGGDGSDSLLGSGSDSPSNASSGGLRAGAAPSLFRSLLKKLGGGFCMAKRLLDLLCERLVASLSRLKFGTTHLTSFFSVLRVNVSRNFFDDSIFAAVWDTVMNLIRIVNGVTKTKLECFRNVLRLIPKLCSGCKDLAKDFADMCRLVFLLSTEFFSKSYAKLCRFSLEIFDIGLIEISARNMGLETCVSMASAIFDVILTYPLGSVSFPIVCRRVFGALPMEVGSNYCFKKTFGKPEILGEDAFRRTCKYGVEAKAFDKLSVDGKGLVRCSGVIPGILRIVFSSLFSDADAWVGYSKHEVSSLPIITFSAKRLSFVLERTKEACIAFIVDSSKKILASLTSEIHESFQNSELTSGAKSLYGHVSSILSASNGVVNKAGSAVAAVKAAGSGLSKRVRRIRPSFRLARCVNEQTSEYYSASDESELDESLLSDTPGLRGNGKCSDLFRVVSGRVSVCCRHAVEALRRLALHVGDYLYSCIMDSFVRLFVRTNTAVGKCESFAVDCATKISDLVVGCIAWRNLHSGAYSTTPGLSGGSRNSLSRFLDGGLMVCNSKFWYRVADRFSMRPLLSLAHRMRTASINVLLEFLKNLPVCLISIYTFIECRSRIFPLKEFLWGFCVFVWNIVKELSICIYGSLPVCVTRLCNRAFRRSSNEGDVGTLQVITEAENRIEFLREVLAEMARYRASLEIPVPGSPDSPLFPPTYGEIEELGNDSSDSARLIGVDNGSDSVPTEGDRELDSDGDSDDSIPLDRDFEQIGGLGGDGNVDVFRLGLRFVWRMLRNLFNLRAVKFSYGLALQCIFNGGSNGQFTSRLLFSFRQTVYPFEFFRHVCSVRWLSKSLALHVRNRLICDEETVERFFSFSRFLYDSRYLSDVFSVLERVDFYLSYLFSLPKRCLTRNRSVRVCARAPVRVIRGAGLVEDGKKSLTEVLNSLDSLKVSDRKGKSALIESDNSDSESGHSFGSISFGSVNEEVLEAVNGGVVSEKAPLMKHAAALSRLEPDLSGNKDLPIVRRSFTRGESSGTKPAESLCVYLTTLNSSFGSVPDLYPVARDITYKKLTNAMREFYYSQKVTLYELHGKLSSYWDELKTVGFDRKLAKMDLDDDVSVVDFNLKVIVGRHGTRPFRNTVNSHEFMFCDDGLVLCPGPKKRDFALISSQTQFVAANSFLRAVDGRDLTFTNSEHSLIVYEAPPGGGKTHSLVKYFADYCTKVSCLVVTANKNSQAEISQRISKELMDRKMLAKHVVKTAGRVFTVDSYLMNHIRLKTDLLFVDECFMVHAGAIGAVVEFTSCKAVVFFGDSRQIHYIHRNDFGVSLLHDIDAFIEPQHRVYGEVSYRCPWDICEWLSKFYPRHVATANTGSIGKSSVSIEIINGCDDVPYDSSAKYIVYTQAEKNELQKHLGRLTVGRTKAVPIVNTVHEVQGETYKKVRLVRCKYQEDTPFCSDNHVVVALTRHVDSLTYSVLNSRRYDKTASSIDEAREIFDKFRSTNHSHGSSTLEWYLEKYPTEYKGSKASSAPLSCINEFLNEVVVGSSVVQLGDISEELSSRPFESGCDNITVRDTAPPDSGNLHEPARVRRGKVASNSAKKSVPTRKSSVVRKS</sequence>
<dbReference type="SUPFAM" id="SSF52540">
    <property type="entry name" value="P-loop containing nucleoside triphosphate hydrolases"/>
    <property type="match status" value="2"/>
</dbReference>
<keyword evidence="1" id="KW-0808">Transferase</keyword>
<reference evidence="9" key="1">
    <citation type="submission" date="2000-07" db="EMBL/GenBank/DDBJ databases">
        <title>Nucleotide sequence of citrus tristeza virus seedling yellows strain.</title>
        <authorList>
            <person name="Suastika G."/>
            <person name="Natsuaki T."/>
            <person name="Kano T."/>
            <person name="Ieki H."/>
            <person name="Okuda S."/>
        </authorList>
    </citation>
    <scope>NUCLEOTIDE SEQUENCE</scope>
    <source>
        <strain evidence="9">Seedling yellows strain</strain>
    </source>
</reference>
<feature type="domain" description="(+)RNA virus helicase C-terminal" evidence="7">
    <location>
        <begin position="2688"/>
        <end position="3024"/>
    </location>
</feature>
<gene>
    <name evidence="9" type="primary">p349</name>
</gene>
<dbReference type="GO" id="GO:0008174">
    <property type="term" value="F:mRNA methyltransferase activity"/>
    <property type="evidence" value="ECO:0007669"/>
    <property type="project" value="UniProtKB-UniRule"/>
</dbReference>
<feature type="region of interest" description="Disordered" evidence="6">
    <location>
        <begin position="1533"/>
        <end position="1560"/>
    </location>
</feature>
<evidence type="ECO:0000313" key="9">
    <source>
        <dbReference type="EMBL" id="BAB18522.1"/>
    </source>
</evidence>
<dbReference type="InterPro" id="IPR040910">
    <property type="entry name" value="Zemlya"/>
</dbReference>
<name>Q9DTG5_9CLOS</name>
<keyword evidence="2" id="KW-0547">Nucleotide-binding</keyword>
<evidence type="ECO:0000256" key="5">
    <source>
        <dbReference type="ARBA" id="ARBA00022840"/>
    </source>
</evidence>
<dbReference type="GO" id="GO:0016787">
    <property type="term" value="F:hydrolase activity"/>
    <property type="evidence" value="ECO:0007669"/>
    <property type="project" value="UniProtKB-KW"/>
</dbReference>
<feature type="domain" description="Alphavirus-like MT" evidence="8">
    <location>
        <begin position="1067"/>
        <end position="1255"/>
    </location>
</feature>
<evidence type="ECO:0000259" key="7">
    <source>
        <dbReference type="PROSITE" id="PS51657"/>
    </source>
</evidence>
<dbReference type="Pfam" id="PF05533">
    <property type="entry name" value="Peptidase_C42"/>
    <property type="match status" value="2"/>
</dbReference>
<feature type="region of interest" description="Disordered" evidence="6">
    <location>
        <begin position="504"/>
        <end position="556"/>
    </location>
</feature>
<feature type="region of interest" description="Disordered" evidence="6">
    <location>
        <begin position="2254"/>
        <end position="2282"/>
    </location>
</feature>
<dbReference type="Pfam" id="PF01660">
    <property type="entry name" value="Vmethyltransf"/>
    <property type="match status" value="1"/>
</dbReference>
<dbReference type="InterPro" id="IPR022239">
    <property type="entry name" value="DUF3762"/>
</dbReference>
<organism evidence="9">
    <name type="scientific">Citrus tristeza virus</name>
    <dbReference type="NCBI Taxonomy" id="12162"/>
    <lineage>
        <taxon>Viruses</taxon>
        <taxon>Riboviria</taxon>
        <taxon>Orthornavirae</taxon>
        <taxon>Kitrinoviricota</taxon>
        <taxon>Alsuviricetes</taxon>
        <taxon>Martellivirales</taxon>
        <taxon>Closteroviridae</taxon>
        <taxon>Closterovirus</taxon>
        <taxon>Closterovirus tristezae</taxon>
    </lineage>
</organism>
<accession>Q9DTG5</accession>
<proteinExistence type="predicted"/>
<dbReference type="GO" id="GO:0016556">
    <property type="term" value="P:mRNA modification"/>
    <property type="evidence" value="ECO:0007669"/>
    <property type="project" value="InterPro"/>
</dbReference>
<evidence type="ECO:0000256" key="1">
    <source>
        <dbReference type="ARBA" id="ARBA00022679"/>
    </source>
</evidence>
<dbReference type="Pfam" id="PF12267">
    <property type="entry name" value="DUF3614"/>
    <property type="match status" value="1"/>
</dbReference>
<dbReference type="InterPro" id="IPR022108">
    <property type="entry name" value="DUF3648"/>
</dbReference>
<dbReference type="InterPro" id="IPR008749">
    <property type="entry name" value="Peptidase_C42"/>
</dbReference>
<evidence type="ECO:0000256" key="4">
    <source>
        <dbReference type="ARBA" id="ARBA00022801"/>
    </source>
</evidence>
<keyword evidence="4" id="KW-0378">Hydrolase</keyword>
<dbReference type="InterPro" id="IPR022054">
    <property type="entry name" value="DUF3614"/>
</dbReference>
<evidence type="ECO:0000256" key="2">
    <source>
        <dbReference type="ARBA" id="ARBA00022741"/>
    </source>
</evidence>
<dbReference type="Pfam" id="PF01443">
    <property type="entry name" value="Viral_helicase1"/>
    <property type="match status" value="1"/>
</dbReference>
<dbReference type="InterPro" id="IPR027351">
    <property type="entry name" value="(+)RNA_virus_helicase_core_dom"/>
</dbReference>
<evidence type="ECO:0000259" key="8">
    <source>
        <dbReference type="PROSITE" id="PS51743"/>
    </source>
</evidence>
<dbReference type="GO" id="GO:0005524">
    <property type="term" value="F:ATP binding"/>
    <property type="evidence" value="ECO:0007669"/>
    <property type="project" value="UniProtKB-KW"/>
</dbReference>
<dbReference type="InterPro" id="IPR027417">
    <property type="entry name" value="P-loop_NTPase"/>
</dbReference>
<keyword evidence="3" id="KW-0688">Ribosomal frameshifting</keyword>
<dbReference type="GO" id="GO:0003723">
    <property type="term" value="F:RNA binding"/>
    <property type="evidence" value="ECO:0007669"/>
    <property type="project" value="InterPro"/>
</dbReference>
<dbReference type="EMBL" id="AB046398">
    <property type="protein sequence ID" value="BAB18522.1"/>
    <property type="molecule type" value="Genomic_RNA"/>
</dbReference>
<dbReference type="GO" id="GO:0075523">
    <property type="term" value="P:viral translational frameshifting"/>
    <property type="evidence" value="ECO:0007669"/>
    <property type="project" value="UniProtKB-KW"/>
</dbReference>
<evidence type="ECO:0000256" key="3">
    <source>
        <dbReference type="ARBA" id="ARBA00022758"/>
    </source>
</evidence>
<dbReference type="Pfam" id="PF17646">
    <property type="entry name" value="Zemlya"/>
    <property type="match status" value="1"/>
</dbReference>